<evidence type="ECO:0000256" key="3">
    <source>
        <dbReference type="ARBA" id="ARBA00022692"/>
    </source>
</evidence>
<keyword evidence="5 6" id="KW-0472">Membrane</keyword>
<evidence type="ECO:0000256" key="6">
    <source>
        <dbReference type="SAM" id="Phobius"/>
    </source>
</evidence>
<evidence type="ECO:0000256" key="5">
    <source>
        <dbReference type="ARBA" id="ARBA00023136"/>
    </source>
</evidence>
<proteinExistence type="predicted"/>
<keyword evidence="4 6" id="KW-1133">Transmembrane helix</keyword>
<dbReference type="InterPro" id="IPR052027">
    <property type="entry name" value="PspC"/>
</dbReference>
<sequence length="88" mass="10338">MSVLYKKRQGRFLAGVLAGLADKFGWDLTLARILYGIFTYFSFGFGVFLYILLAVLLPYKEDEERDKYGTGPRRRKDAEVIDDDKWFW</sequence>
<keyword evidence="2" id="KW-1003">Cell membrane</keyword>
<feature type="domain" description="Phage shock protein PspC N-terminal" evidence="7">
    <location>
        <begin position="4"/>
        <end position="59"/>
    </location>
</feature>
<dbReference type="PANTHER" id="PTHR33885">
    <property type="entry name" value="PHAGE SHOCK PROTEIN C"/>
    <property type="match status" value="1"/>
</dbReference>
<dbReference type="Proteomes" id="UP000254082">
    <property type="component" value="Unassembled WGS sequence"/>
</dbReference>
<feature type="transmembrane region" description="Helical" evidence="6">
    <location>
        <begin position="35"/>
        <end position="57"/>
    </location>
</feature>
<dbReference type="Pfam" id="PF04024">
    <property type="entry name" value="PspC"/>
    <property type="match status" value="1"/>
</dbReference>
<dbReference type="RefSeq" id="WP_019782745.1">
    <property type="nucleotide sequence ID" value="NZ_UHFA01000002.1"/>
</dbReference>
<evidence type="ECO:0000256" key="4">
    <source>
        <dbReference type="ARBA" id="ARBA00022989"/>
    </source>
</evidence>
<reference evidence="8 9" key="1">
    <citation type="submission" date="2018-06" db="EMBL/GenBank/DDBJ databases">
        <authorList>
            <consortium name="Pathogen Informatics"/>
            <person name="Doyle S."/>
        </authorList>
    </citation>
    <scope>NUCLEOTIDE SEQUENCE [LARGE SCALE GENOMIC DNA]</scope>
    <source>
        <strain evidence="9">NCTC 11391</strain>
    </source>
</reference>
<accession>A0A380JD30</accession>
<protein>
    <submittedName>
        <fullName evidence="8">PspC domain-containing protein</fullName>
    </submittedName>
</protein>
<keyword evidence="9" id="KW-1185">Reference proteome</keyword>
<gene>
    <name evidence="8" type="ORF">NCTC11391_00931</name>
</gene>
<name>A0A380JD30_STRDO</name>
<dbReference type="EMBL" id="UHFA01000002">
    <property type="protein sequence ID" value="SUN35892.1"/>
    <property type="molecule type" value="Genomic_DNA"/>
</dbReference>
<evidence type="ECO:0000313" key="8">
    <source>
        <dbReference type="EMBL" id="SUN35892.1"/>
    </source>
</evidence>
<evidence type="ECO:0000256" key="2">
    <source>
        <dbReference type="ARBA" id="ARBA00022475"/>
    </source>
</evidence>
<dbReference type="InterPro" id="IPR007168">
    <property type="entry name" value="Phageshock_PspC_N"/>
</dbReference>
<organism evidence="8 9">
    <name type="scientific">Streptococcus downei MFe28</name>
    <dbReference type="NCBI Taxonomy" id="764290"/>
    <lineage>
        <taxon>Bacteria</taxon>
        <taxon>Bacillati</taxon>
        <taxon>Bacillota</taxon>
        <taxon>Bacilli</taxon>
        <taxon>Lactobacillales</taxon>
        <taxon>Streptococcaceae</taxon>
        <taxon>Streptococcus</taxon>
    </lineage>
</organism>
<evidence type="ECO:0000259" key="7">
    <source>
        <dbReference type="Pfam" id="PF04024"/>
    </source>
</evidence>
<comment type="subcellular location">
    <subcellularLocation>
        <location evidence="1">Cell membrane</location>
        <topology evidence="1">Single-pass membrane protein</topology>
    </subcellularLocation>
</comment>
<dbReference type="PANTHER" id="PTHR33885:SF3">
    <property type="entry name" value="PHAGE SHOCK PROTEIN C"/>
    <property type="match status" value="1"/>
</dbReference>
<dbReference type="OrthoDB" id="9815286at2"/>
<evidence type="ECO:0000256" key="1">
    <source>
        <dbReference type="ARBA" id="ARBA00004162"/>
    </source>
</evidence>
<dbReference type="GO" id="GO:0005886">
    <property type="term" value="C:plasma membrane"/>
    <property type="evidence" value="ECO:0007669"/>
    <property type="project" value="UniProtKB-SubCell"/>
</dbReference>
<evidence type="ECO:0000313" key="9">
    <source>
        <dbReference type="Proteomes" id="UP000254082"/>
    </source>
</evidence>
<dbReference type="AlphaFoldDB" id="A0A380JD30"/>
<keyword evidence="3 6" id="KW-0812">Transmembrane</keyword>